<evidence type="ECO:0000259" key="2">
    <source>
        <dbReference type="Pfam" id="PF04471"/>
    </source>
</evidence>
<dbReference type="AlphaFoldDB" id="A0A1H8JPC6"/>
<feature type="domain" description="Restriction system protein Mrr-like N-terminal" evidence="3">
    <location>
        <begin position="5"/>
        <end position="90"/>
    </location>
</feature>
<name>A0A1H8JPC6_9BURK</name>
<dbReference type="GO" id="GO:0009307">
    <property type="term" value="P:DNA restriction-modification system"/>
    <property type="evidence" value="ECO:0007669"/>
    <property type="project" value="InterPro"/>
</dbReference>
<organism evidence="4 5">
    <name type="scientific">Brachymonas denitrificans DSM 15123</name>
    <dbReference type="NCBI Taxonomy" id="1121117"/>
    <lineage>
        <taxon>Bacteria</taxon>
        <taxon>Pseudomonadati</taxon>
        <taxon>Pseudomonadota</taxon>
        <taxon>Betaproteobacteria</taxon>
        <taxon>Burkholderiales</taxon>
        <taxon>Comamonadaceae</taxon>
        <taxon>Brachymonas</taxon>
    </lineage>
</organism>
<dbReference type="InterPro" id="IPR025745">
    <property type="entry name" value="Mrr-like_N_dom"/>
</dbReference>
<sequence length="305" mass="33446">MIPDYQSLMLPVLKVTGDGNEHHMKELVSTLIDQFGMTDEEKTRLLPSGTTLVFASRVAWAKTYLKQAGLLSAPRRGVFRITEDGRALLATNPGAIDNTLLNNYASFRDFRDRSRQAEAEPASPTAGGDLSIESTPEDAMAAAYKRLRTELESELLQQVRQATPAFFEQIVVDLIVAMGYGGSHQDAGRAIGKSGDGGIDGIIKEDKLGLDTIFLQAKRWEGVVGRPEIQKFAGALQGQRASKGIFITTSSYSREALDYVQHIASRIILIDGPAMVRHMVDYNVGVSVAGRYEIKNIDSDYFEAD</sequence>
<dbReference type="PANTHER" id="PTHR30015:SF7">
    <property type="entry name" value="TYPE IV METHYL-DIRECTED RESTRICTION ENZYME ECOKMRR"/>
    <property type="match status" value="1"/>
</dbReference>
<dbReference type="Proteomes" id="UP000199531">
    <property type="component" value="Unassembled WGS sequence"/>
</dbReference>
<dbReference type="EMBL" id="FOCW01000007">
    <property type="protein sequence ID" value="SEN82613.1"/>
    <property type="molecule type" value="Genomic_DNA"/>
</dbReference>
<dbReference type="Pfam" id="PF04471">
    <property type="entry name" value="Mrr_cat"/>
    <property type="match status" value="1"/>
</dbReference>
<dbReference type="SUPFAM" id="SSF52980">
    <property type="entry name" value="Restriction endonuclease-like"/>
    <property type="match status" value="1"/>
</dbReference>
<dbReference type="InterPro" id="IPR011335">
    <property type="entry name" value="Restrct_endonuc-II-like"/>
</dbReference>
<protein>
    <submittedName>
        <fullName evidence="4">Restriction system protein</fullName>
    </submittedName>
</protein>
<dbReference type="Gene3D" id="3.40.1350.10">
    <property type="match status" value="1"/>
</dbReference>
<proteinExistence type="predicted"/>
<dbReference type="InterPro" id="IPR052906">
    <property type="entry name" value="Type_IV_Methyl-Rstrct_Enzyme"/>
</dbReference>
<evidence type="ECO:0000313" key="5">
    <source>
        <dbReference type="Proteomes" id="UP000199531"/>
    </source>
</evidence>
<keyword evidence="5" id="KW-1185">Reference proteome</keyword>
<accession>A0A1H8JPC6</accession>
<evidence type="ECO:0000313" key="4">
    <source>
        <dbReference type="EMBL" id="SEN82613.1"/>
    </source>
</evidence>
<evidence type="ECO:0000259" key="3">
    <source>
        <dbReference type="Pfam" id="PF14338"/>
    </source>
</evidence>
<dbReference type="GO" id="GO:0015666">
    <property type="term" value="F:restriction endodeoxyribonuclease activity"/>
    <property type="evidence" value="ECO:0007669"/>
    <property type="project" value="TreeGrafter"/>
</dbReference>
<dbReference type="STRING" id="1121117.SAMN02745977_02135"/>
<dbReference type="InterPro" id="IPR007560">
    <property type="entry name" value="Restrct_endonuc_IV_Mrr"/>
</dbReference>
<evidence type="ECO:0000256" key="1">
    <source>
        <dbReference type="SAM" id="MobiDB-lite"/>
    </source>
</evidence>
<reference evidence="4 5" key="1">
    <citation type="submission" date="2016-10" db="EMBL/GenBank/DDBJ databases">
        <authorList>
            <person name="de Groot N.N."/>
        </authorList>
    </citation>
    <scope>NUCLEOTIDE SEQUENCE [LARGE SCALE GENOMIC DNA]</scope>
    <source>
        <strain evidence="4 5">DSM 15123</strain>
    </source>
</reference>
<dbReference type="InterPro" id="IPR011856">
    <property type="entry name" value="tRNA_endonuc-like_dom_sf"/>
</dbReference>
<dbReference type="GO" id="GO:0003677">
    <property type="term" value="F:DNA binding"/>
    <property type="evidence" value="ECO:0007669"/>
    <property type="project" value="InterPro"/>
</dbReference>
<dbReference type="PANTHER" id="PTHR30015">
    <property type="entry name" value="MRR RESTRICTION SYSTEM PROTEIN"/>
    <property type="match status" value="1"/>
</dbReference>
<gene>
    <name evidence="4" type="ORF">SAMN02745977_02135</name>
</gene>
<feature type="region of interest" description="Disordered" evidence="1">
    <location>
        <begin position="112"/>
        <end position="133"/>
    </location>
</feature>
<feature type="domain" description="Restriction endonuclease type IV Mrr" evidence="2">
    <location>
        <begin position="160"/>
        <end position="278"/>
    </location>
</feature>
<dbReference type="Pfam" id="PF14338">
    <property type="entry name" value="Mrr_N"/>
    <property type="match status" value="1"/>
</dbReference>
<dbReference type="RefSeq" id="WP_234970121.1">
    <property type="nucleotide sequence ID" value="NZ_FOCW01000007.1"/>
</dbReference>